<evidence type="ECO:0000256" key="2">
    <source>
        <dbReference type="ARBA" id="ARBA00022827"/>
    </source>
</evidence>
<reference evidence="5 6" key="1">
    <citation type="submission" date="2018-10" db="EMBL/GenBank/DDBJ databases">
        <title>Xanthobacter tagetidis genome sequencing and assembly.</title>
        <authorList>
            <person name="Maclea K.S."/>
            <person name="Goen A.E."/>
            <person name="Fatima S.A."/>
        </authorList>
    </citation>
    <scope>NUCLEOTIDE SEQUENCE [LARGE SCALE GENOMIC DNA]</scope>
    <source>
        <strain evidence="5 6">ATCC 700314</strain>
    </source>
</reference>
<evidence type="ECO:0000259" key="4">
    <source>
        <dbReference type="PROSITE" id="PS51387"/>
    </source>
</evidence>
<dbReference type="InterPro" id="IPR036318">
    <property type="entry name" value="FAD-bd_PCMH-like_sf"/>
</dbReference>
<dbReference type="InterPro" id="IPR005107">
    <property type="entry name" value="CO_DH_flav_C"/>
</dbReference>
<dbReference type="Pfam" id="PF00941">
    <property type="entry name" value="FAD_binding_5"/>
    <property type="match status" value="1"/>
</dbReference>
<accession>A0A3L7A264</accession>
<name>A0A3L7A264_9HYPH</name>
<comment type="caution">
    <text evidence="5">The sequence shown here is derived from an EMBL/GenBank/DDBJ whole genome shotgun (WGS) entry which is preliminary data.</text>
</comment>
<evidence type="ECO:0000256" key="1">
    <source>
        <dbReference type="ARBA" id="ARBA00022630"/>
    </source>
</evidence>
<dbReference type="Gene3D" id="3.30.465.10">
    <property type="match status" value="1"/>
</dbReference>
<dbReference type="InterPro" id="IPR016167">
    <property type="entry name" value="FAD-bd_PCMH_sub1"/>
</dbReference>
<dbReference type="PROSITE" id="PS51387">
    <property type="entry name" value="FAD_PCMH"/>
    <property type="match status" value="1"/>
</dbReference>
<gene>
    <name evidence="5" type="ORF">D9R14_18695</name>
</gene>
<dbReference type="OrthoDB" id="9793944at2"/>
<feature type="domain" description="FAD-binding PCMH-type" evidence="4">
    <location>
        <begin position="1"/>
        <end position="170"/>
    </location>
</feature>
<sequence length="266" mass="27571">MYAFDYQRPAALADAAALLKADPEAKILAGGQTLLPTLKQRLAQPTALVDLARLPGLSAIEKTAEGVAIGALVKHAAVATSDVVRAAIPALADLAGLIGDPAVRNRGTLGGSLANDDPTADYPAAVLALNATVVTDRRSIGAGDYFQGLFTTALEEGEIITRVDFPQVERAGYAKFRNPASRYAMAGVFVAKTADAVRVAVTGAGQSGVFLWEEAGDILASDFSPAALARLELDPADLMSDLHGSAEYRAQLVKAMAKRAVAKALA</sequence>
<dbReference type="PANTHER" id="PTHR42659:SF2">
    <property type="entry name" value="XANTHINE DEHYDROGENASE SUBUNIT C-RELATED"/>
    <property type="match status" value="1"/>
</dbReference>
<dbReference type="Proteomes" id="UP000269692">
    <property type="component" value="Unassembled WGS sequence"/>
</dbReference>
<dbReference type="Gene3D" id="3.30.43.10">
    <property type="entry name" value="Uridine Diphospho-n-acetylenolpyruvylglucosamine Reductase, domain 2"/>
    <property type="match status" value="1"/>
</dbReference>
<dbReference type="InterPro" id="IPR036683">
    <property type="entry name" value="CO_DH_flav_C_dom_sf"/>
</dbReference>
<dbReference type="EMBL" id="RCTF01000019">
    <property type="protein sequence ID" value="RLP74396.1"/>
    <property type="molecule type" value="Genomic_DNA"/>
</dbReference>
<dbReference type="InterPro" id="IPR002346">
    <property type="entry name" value="Mopterin_DH_FAD-bd"/>
</dbReference>
<evidence type="ECO:0000313" key="6">
    <source>
        <dbReference type="Proteomes" id="UP000269692"/>
    </source>
</evidence>
<keyword evidence="2" id="KW-0274">FAD</keyword>
<proteinExistence type="predicted"/>
<dbReference type="RefSeq" id="WP_121624869.1">
    <property type="nucleotide sequence ID" value="NZ_JACIIW010000003.1"/>
</dbReference>
<dbReference type="SUPFAM" id="SSF56176">
    <property type="entry name" value="FAD-binding/transporter-associated domain-like"/>
    <property type="match status" value="1"/>
</dbReference>
<dbReference type="SMART" id="SM01092">
    <property type="entry name" value="CO_deh_flav_C"/>
    <property type="match status" value="1"/>
</dbReference>
<dbReference type="GO" id="GO:0071949">
    <property type="term" value="F:FAD binding"/>
    <property type="evidence" value="ECO:0007669"/>
    <property type="project" value="InterPro"/>
</dbReference>
<dbReference type="Gene3D" id="3.30.390.50">
    <property type="entry name" value="CO dehydrogenase flavoprotein, C-terminal domain"/>
    <property type="match status" value="1"/>
</dbReference>
<dbReference type="AlphaFoldDB" id="A0A3L7A264"/>
<dbReference type="InterPro" id="IPR051312">
    <property type="entry name" value="Diverse_Substr_Oxidored"/>
</dbReference>
<keyword evidence="1" id="KW-0285">Flavoprotein</keyword>
<keyword evidence="6" id="KW-1185">Reference proteome</keyword>
<dbReference type="PANTHER" id="PTHR42659">
    <property type="entry name" value="XANTHINE DEHYDROGENASE SUBUNIT C-RELATED"/>
    <property type="match status" value="1"/>
</dbReference>
<organism evidence="5 6">
    <name type="scientific">Xanthobacter tagetidis</name>
    <dbReference type="NCBI Taxonomy" id="60216"/>
    <lineage>
        <taxon>Bacteria</taxon>
        <taxon>Pseudomonadati</taxon>
        <taxon>Pseudomonadota</taxon>
        <taxon>Alphaproteobacteria</taxon>
        <taxon>Hyphomicrobiales</taxon>
        <taxon>Xanthobacteraceae</taxon>
        <taxon>Xanthobacter</taxon>
    </lineage>
</organism>
<keyword evidence="3" id="KW-0560">Oxidoreductase</keyword>
<evidence type="ECO:0000313" key="5">
    <source>
        <dbReference type="EMBL" id="RLP74396.1"/>
    </source>
</evidence>
<protein>
    <submittedName>
        <fullName evidence="5">Xanthine dehydrogenase family protein subunit M</fullName>
    </submittedName>
</protein>
<dbReference type="SUPFAM" id="SSF55447">
    <property type="entry name" value="CO dehydrogenase flavoprotein C-terminal domain-like"/>
    <property type="match status" value="1"/>
</dbReference>
<dbReference type="GO" id="GO:0016491">
    <property type="term" value="F:oxidoreductase activity"/>
    <property type="evidence" value="ECO:0007669"/>
    <property type="project" value="UniProtKB-KW"/>
</dbReference>
<evidence type="ECO:0000256" key="3">
    <source>
        <dbReference type="ARBA" id="ARBA00023002"/>
    </source>
</evidence>
<dbReference type="InterPro" id="IPR016166">
    <property type="entry name" value="FAD-bd_PCMH"/>
</dbReference>
<dbReference type="InterPro" id="IPR016169">
    <property type="entry name" value="FAD-bd_PCMH_sub2"/>
</dbReference>